<accession>A0A939KJX5</accession>
<comment type="caution">
    <text evidence="5">The sequence shown here is derived from an EMBL/GenBank/DDBJ whole genome shotgun (WGS) entry which is preliminary data.</text>
</comment>
<evidence type="ECO:0000313" key="5">
    <source>
        <dbReference type="EMBL" id="MBO1265633.1"/>
    </source>
</evidence>
<feature type="compositionally biased region" description="Acidic residues" evidence="4">
    <location>
        <begin position="135"/>
        <end position="144"/>
    </location>
</feature>
<dbReference type="PANTHER" id="PTHR10302:SF27">
    <property type="entry name" value="SINGLE-STRANDED DNA-BINDING PROTEIN"/>
    <property type="match status" value="1"/>
</dbReference>
<gene>
    <name evidence="5" type="ORF">J3A84_11395</name>
</gene>
<dbReference type="NCBIfam" id="TIGR00621">
    <property type="entry name" value="ssb"/>
    <property type="match status" value="1"/>
</dbReference>
<evidence type="ECO:0000313" key="6">
    <source>
        <dbReference type="Proteomes" id="UP000664218"/>
    </source>
</evidence>
<reference evidence="5" key="1">
    <citation type="submission" date="2021-03" db="EMBL/GenBank/DDBJ databases">
        <title>Proteiniclasticum marinus sp. nov., isolated from tidal flat sediment.</title>
        <authorList>
            <person name="Namirimu T."/>
            <person name="Yang J.-A."/>
            <person name="Yang S.-H."/>
            <person name="Kim Y.-J."/>
            <person name="Kwon K.K."/>
        </authorList>
    </citation>
    <scope>NUCLEOTIDE SEQUENCE</scope>
    <source>
        <strain evidence="5">SCR006</strain>
    </source>
</reference>
<dbReference type="GO" id="GO:0003697">
    <property type="term" value="F:single-stranded DNA binding"/>
    <property type="evidence" value="ECO:0007669"/>
    <property type="project" value="UniProtKB-UniRule"/>
</dbReference>
<proteinExistence type="inferred from homology"/>
<evidence type="ECO:0000256" key="1">
    <source>
        <dbReference type="ARBA" id="ARBA00023125"/>
    </source>
</evidence>
<dbReference type="HAMAP" id="MF_00984">
    <property type="entry name" value="SSB"/>
    <property type="match status" value="1"/>
</dbReference>
<dbReference type="CDD" id="cd04496">
    <property type="entry name" value="SSB_OBF"/>
    <property type="match status" value="1"/>
</dbReference>
<dbReference type="Proteomes" id="UP000664218">
    <property type="component" value="Unassembled WGS sequence"/>
</dbReference>
<feature type="compositionally biased region" description="Low complexity" evidence="4">
    <location>
        <begin position="112"/>
        <end position="128"/>
    </location>
</feature>
<sequence length="144" mass="15939">MNKVVLIGRLTKDPELKYTPGSGTAVTTITLAVDRRFSKDNQREADFIPVVIWGKSAESTAQYMAKGRLMGVSGRIQTRSYEAKDGGRRYVTEVVAEEVQFLEWGNSNNRTQDNNSGYSGNDNNQGYGASFDDMTPIDDGDIPF</sequence>
<keyword evidence="6" id="KW-1185">Reference proteome</keyword>
<dbReference type="InterPro" id="IPR012340">
    <property type="entry name" value="NA-bd_OB-fold"/>
</dbReference>
<evidence type="ECO:0000256" key="4">
    <source>
        <dbReference type="SAM" id="MobiDB-lite"/>
    </source>
</evidence>
<dbReference type="PROSITE" id="PS50935">
    <property type="entry name" value="SSB"/>
    <property type="match status" value="1"/>
</dbReference>
<name>A0A939KJX5_9CLOT</name>
<dbReference type="Pfam" id="PF00436">
    <property type="entry name" value="SSB"/>
    <property type="match status" value="1"/>
</dbReference>
<protein>
    <recommendedName>
        <fullName evidence="2 3">Single-stranded DNA-binding protein</fullName>
        <shortName evidence="2">SSB</shortName>
    </recommendedName>
</protein>
<evidence type="ECO:0000256" key="3">
    <source>
        <dbReference type="PIRNR" id="PIRNR002070"/>
    </source>
</evidence>
<dbReference type="AlphaFoldDB" id="A0A939KJX5"/>
<keyword evidence="1 2" id="KW-0238">DNA-binding</keyword>
<dbReference type="RefSeq" id="WP_207600153.1">
    <property type="nucleotide sequence ID" value="NZ_JAFNJU010000008.1"/>
</dbReference>
<dbReference type="Gene3D" id="2.40.50.140">
    <property type="entry name" value="Nucleic acid-binding proteins"/>
    <property type="match status" value="1"/>
</dbReference>
<dbReference type="GO" id="GO:0006260">
    <property type="term" value="P:DNA replication"/>
    <property type="evidence" value="ECO:0007669"/>
    <property type="project" value="InterPro"/>
</dbReference>
<feature type="region of interest" description="Disordered" evidence="4">
    <location>
        <begin position="106"/>
        <end position="144"/>
    </location>
</feature>
<dbReference type="EMBL" id="JAFNJU010000008">
    <property type="protein sequence ID" value="MBO1265633.1"/>
    <property type="molecule type" value="Genomic_DNA"/>
</dbReference>
<dbReference type="GO" id="GO:0009295">
    <property type="term" value="C:nucleoid"/>
    <property type="evidence" value="ECO:0007669"/>
    <property type="project" value="TreeGrafter"/>
</dbReference>
<dbReference type="PIRSF" id="PIRSF002070">
    <property type="entry name" value="SSB"/>
    <property type="match status" value="1"/>
</dbReference>
<dbReference type="PANTHER" id="PTHR10302">
    <property type="entry name" value="SINGLE-STRANDED DNA-BINDING PROTEIN"/>
    <property type="match status" value="1"/>
</dbReference>
<comment type="caution">
    <text evidence="2">Lacks conserved residue(s) required for the propagation of feature annotation.</text>
</comment>
<dbReference type="SUPFAM" id="SSF50249">
    <property type="entry name" value="Nucleic acid-binding proteins"/>
    <property type="match status" value="1"/>
</dbReference>
<dbReference type="InterPro" id="IPR000424">
    <property type="entry name" value="Primosome_PriB/ssb"/>
</dbReference>
<evidence type="ECO:0000256" key="2">
    <source>
        <dbReference type="HAMAP-Rule" id="MF_00984"/>
    </source>
</evidence>
<comment type="subunit">
    <text evidence="2">Homotetramer.</text>
</comment>
<dbReference type="InterPro" id="IPR011344">
    <property type="entry name" value="ssDNA-bd"/>
</dbReference>
<organism evidence="5 6">
    <name type="scientific">Proteiniclasticum aestuarii</name>
    <dbReference type="NCBI Taxonomy" id="2817862"/>
    <lineage>
        <taxon>Bacteria</taxon>
        <taxon>Bacillati</taxon>
        <taxon>Bacillota</taxon>
        <taxon>Clostridia</taxon>
        <taxon>Eubacteriales</taxon>
        <taxon>Clostridiaceae</taxon>
        <taxon>Proteiniclasticum</taxon>
    </lineage>
</organism>